<protein>
    <submittedName>
        <fullName evidence="4">Flavin-dependent oxidoreductase</fullName>
    </submittedName>
</protein>
<evidence type="ECO:0000313" key="5">
    <source>
        <dbReference type="Proteomes" id="UP000805614"/>
    </source>
</evidence>
<dbReference type="Gene3D" id="3.50.50.60">
    <property type="entry name" value="FAD/NAD(P)-binding domain"/>
    <property type="match status" value="1"/>
</dbReference>
<keyword evidence="1" id="KW-0560">Oxidoreductase</keyword>
<evidence type="ECO:0000259" key="3">
    <source>
        <dbReference type="Pfam" id="PF01494"/>
    </source>
</evidence>
<name>A0ABR7LXH2_9ACTN</name>
<dbReference type="InterPro" id="IPR036188">
    <property type="entry name" value="FAD/NAD-bd_sf"/>
</dbReference>
<dbReference type="Proteomes" id="UP000805614">
    <property type="component" value="Unassembled WGS sequence"/>
</dbReference>
<dbReference type="PANTHER" id="PTHR13789:SF268">
    <property type="entry name" value="5-METHYLPHENAZINE-1-CARBOXYLATE 1-MONOOXYGENASE"/>
    <property type="match status" value="1"/>
</dbReference>
<dbReference type="PRINTS" id="PR00420">
    <property type="entry name" value="RNGMNOXGNASE"/>
</dbReference>
<comment type="caution">
    <text evidence="4">The sequence shown here is derived from an EMBL/GenBank/DDBJ whole genome shotgun (WGS) entry which is preliminary data.</text>
</comment>
<gene>
    <name evidence="4" type="ORF">HKK74_27175</name>
</gene>
<accession>A0ABR7LXH2</accession>
<dbReference type="InterPro" id="IPR050493">
    <property type="entry name" value="FAD-dep_Monooxygenase_BioMet"/>
</dbReference>
<organism evidence="4 5">
    <name type="scientific">Actinomadura alba</name>
    <dbReference type="NCBI Taxonomy" id="406431"/>
    <lineage>
        <taxon>Bacteria</taxon>
        <taxon>Bacillati</taxon>
        <taxon>Actinomycetota</taxon>
        <taxon>Actinomycetes</taxon>
        <taxon>Streptosporangiales</taxon>
        <taxon>Thermomonosporaceae</taxon>
        <taxon>Actinomadura</taxon>
    </lineage>
</organism>
<dbReference type="SUPFAM" id="SSF51905">
    <property type="entry name" value="FAD/NAD(P)-binding domain"/>
    <property type="match status" value="1"/>
</dbReference>
<dbReference type="EMBL" id="JABVEC010000024">
    <property type="protein sequence ID" value="MBC6469150.1"/>
    <property type="molecule type" value="Genomic_DNA"/>
</dbReference>
<keyword evidence="2" id="KW-0503">Monooxygenase</keyword>
<feature type="domain" description="FAD-binding" evidence="3">
    <location>
        <begin position="16"/>
        <end position="187"/>
    </location>
</feature>
<keyword evidence="5" id="KW-1185">Reference proteome</keyword>
<dbReference type="Pfam" id="PF01494">
    <property type="entry name" value="FAD_binding_3"/>
    <property type="match status" value="2"/>
</dbReference>
<evidence type="ECO:0000256" key="2">
    <source>
        <dbReference type="ARBA" id="ARBA00023033"/>
    </source>
</evidence>
<feature type="domain" description="FAD-binding" evidence="3">
    <location>
        <begin position="304"/>
        <end position="369"/>
    </location>
</feature>
<reference evidence="4 5" key="1">
    <citation type="submission" date="2020-06" db="EMBL/GenBank/DDBJ databases">
        <title>Actinomadura xiongansis sp. nov., isolated from soil of Baiyangdian.</title>
        <authorList>
            <person name="Zhang X."/>
        </authorList>
    </citation>
    <scope>NUCLEOTIDE SEQUENCE [LARGE SCALE GENOMIC DNA]</scope>
    <source>
        <strain evidence="4 5">HBUM206468</strain>
    </source>
</reference>
<proteinExistence type="predicted"/>
<dbReference type="InterPro" id="IPR002938">
    <property type="entry name" value="FAD-bd"/>
</dbReference>
<evidence type="ECO:0000256" key="1">
    <source>
        <dbReference type="ARBA" id="ARBA00023002"/>
    </source>
</evidence>
<dbReference type="PANTHER" id="PTHR13789">
    <property type="entry name" value="MONOOXYGENASE"/>
    <property type="match status" value="1"/>
</dbReference>
<dbReference type="RefSeq" id="WP_187246195.1">
    <property type="nucleotide sequence ID" value="NZ_BAAAOK010000015.1"/>
</dbReference>
<sequence length="432" mass="47561">MPRHRTDSRTASIEDDVLIVGAGIAGLVLALELHDAGIGCRVYEAVPEAGAVGVGINLLPHASRILHQLGLGDKLGAVGVTTAESAFYNRFGQLIYREPAGRYAGYDHPQYSIHRGDLHAVLLRAVRARLGDDAVLLGRRCVRVEQDETSATAHFRSSVTDAVLPPVRARVVIGCDGIHSVVRKQLHPGEGEPRYSGINMWRGVTRGRPFLTGASMVRAGWLDRGKLVAYPIRDFADGSGDQLLNWVAEIRTPVHQQRDWNRRGRLEDFIGAFEDWHFDWLDVPAMMRGSEAVLEYPMVDQDPLDRWTFGRVTLLGDAAHPMVPRGSNGAGQAILDARALRRRLSDAPDAVAALQAYEDERRPATTRVVLTNRSTPPDVILREVWERTGDRPFESIDDVISADELARITQRYKDVAGYSAAALRDAPPAANV</sequence>
<dbReference type="Gene3D" id="3.30.9.30">
    <property type="match status" value="1"/>
</dbReference>
<dbReference type="NCBIfam" id="NF005720">
    <property type="entry name" value="PRK07538.1"/>
    <property type="match status" value="1"/>
</dbReference>
<evidence type="ECO:0000313" key="4">
    <source>
        <dbReference type="EMBL" id="MBC6469150.1"/>
    </source>
</evidence>
<dbReference type="SUPFAM" id="SSF54373">
    <property type="entry name" value="FAD-linked reductases, C-terminal domain"/>
    <property type="match status" value="1"/>
</dbReference>